<organism evidence="1 2">
    <name type="scientific">Flavobacterium jumunjinense</name>
    <dbReference type="NCBI Taxonomy" id="998845"/>
    <lineage>
        <taxon>Bacteria</taxon>
        <taxon>Pseudomonadati</taxon>
        <taxon>Bacteroidota</taxon>
        <taxon>Flavobacteriia</taxon>
        <taxon>Flavobacteriales</taxon>
        <taxon>Flavobacteriaceae</taxon>
        <taxon>Flavobacterium</taxon>
    </lineage>
</organism>
<proteinExistence type="predicted"/>
<keyword evidence="2" id="KW-1185">Reference proteome</keyword>
<reference evidence="1 2" key="1">
    <citation type="submission" date="2024-09" db="EMBL/GenBank/DDBJ databases">
        <authorList>
            <person name="Sun Q."/>
            <person name="Mori K."/>
        </authorList>
    </citation>
    <scope>NUCLEOTIDE SEQUENCE [LARGE SCALE GENOMIC DNA]</scope>
    <source>
        <strain evidence="1 2">CECT 7955</strain>
    </source>
</reference>
<evidence type="ECO:0008006" key="3">
    <source>
        <dbReference type="Google" id="ProtNLM"/>
    </source>
</evidence>
<dbReference type="RefSeq" id="WP_236455055.1">
    <property type="nucleotide sequence ID" value="NZ_CBCSGE010000004.1"/>
</dbReference>
<accession>A0ABV5GJW9</accession>
<evidence type="ECO:0000313" key="2">
    <source>
        <dbReference type="Proteomes" id="UP001589607"/>
    </source>
</evidence>
<dbReference type="Proteomes" id="UP001589607">
    <property type="component" value="Unassembled WGS sequence"/>
</dbReference>
<gene>
    <name evidence="1" type="ORF">ACFFVF_04070</name>
</gene>
<sequence>MNKKIIILLLIISTNICFSRTRSDIDTLLNSITTTNSKGINTTIAAKKIIAKGTSILSTLSTFFTDASRTKIYSECHNRTLTKGEVAIIIADKIKRMPFFEMTRIQNCTLTFCDDNPNLIEYYFSYIDINEFQSRYNQWLKREEKQLKTK</sequence>
<dbReference type="EMBL" id="JBHMEY010000009">
    <property type="protein sequence ID" value="MFB9095678.1"/>
    <property type="molecule type" value="Genomic_DNA"/>
</dbReference>
<comment type="caution">
    <text evidence="1">The sequence shown here is derived from an EMBL/GenBank/DDBJ whole genome shotgun (WGS) entry which is preliminary data.</text>
</comment>
<evidence type="ECO:0000313" key="1">
    <source>
        <dbReference type="EMBL" id="MFB9095678.1"/>
    </source>
</evidence>
<name>A0ABV5GJW9_9FLAO</name>
<protein>
    <recommendedName>
        <fullName evidence="3">DUF4476 domain-containing protein</fullName>
    </recommendedName>
</protein>